<sequence>MSKLVTVFGASGFLGRHVVRELAKRGHRVRAAVRRPHDAVFLQPMGAVGQIQLFQSNVRYRTSVSDALAGADACVNLVGILAEGGKQKFQAVQADGAEHIARECARGGIDNVVHVSAIGADAESESVYARTKAEGEAAMREHLGDKVTVVRPSIVFGPQDDFFNRFAEMARMAPALPLIGGGKTKFQPVYVDDIADAIARLIDGEAETGGAYELGGPEVLTFKECLELMLKIVDRRRPLVPVPFFAAKPMGQMGDLVSKLPIIQAPITEDQVKMLKRDNIVGEGVKTFDDLGITPETLDAVLPTYLFRYRKQGQFSPEVPV</sequence>
<dbReference type="PANTHER" id="PTHR12126:SF11">
    <property type="entry name" value="NADH DEHYDROGENASE [UBIQUINONE] 1 ALPHA SUBCOMPLEX SUBUNIT 9, MITOCHONDRIAL"/>
    <property type="match status" value="1"/>
</dbReference>
<gene>
    <name evidence="2" type="ORF">HK107_06535</name>
</gene>
<dbReference type="SUPFAM" id="SSF51735">
    <property type="entry name" value="NAD(P)-binding Rossmann-fold domains"/>
    <property type="match status" value="1"/>
</dbReference>
<feature type="domain" description="NAD-dependent epimerase/dehydratase" evidence="1">
    <location>
        <begin position="5"/>
        <end position="215"/>
    </location>
</feature>
<organism evidence="2 3">
    <name type="scientific">Parvularcula mediterranea</name>
    <dbReference type="NCBI Taxonomy" id="2732508"/>
    <lineage>
        <taxon>Bacteria</taxon>
        <taxon>Pseudomonadati</taxon>
        <taxon>Pseudomonadota</taxon>
        <taxon>Alphaproteobacteria</taxon>
        <taxon>Parvularculales</taxon>
        <taxon>Parvularculaceae</taxon>
        <taxon>Parvularcula</taxon>
    </lineage>
</organism>
<dbReference type="FunFam" id="3.40.50.720:FF:000702">
    <property type="entry name" value="NADH dehydrogenase (Ubiquinone)"/>
    <property type="match status" value="1"/>
</dbReference>
<comment type="caution">
    <text evidence="2">The sequence shown here is derived from an EMBL/GenBank/DDBJ whole genome shotgun (WGS) entry which is preliminary data.</text>
</comment>
<protein>
    <submittedName>
        <fullName evidence="2">Complex I NDUFA9 subunit family protein</fullName>
    </submittedName>
</protein>
<dbReference type="Pfam" id="PF01370">
    <property type="entry name" value="Epimerase"/>
    <property type="match status" value="1"/>
</dbReference>
<evidence type="ECO:0000313" key="3">
    <source>
        <dbReference type="Proteomes" id="UP000536835"/>
    </source>
</evidence>
<reference evidence="2 3" key="1">
    <citation type="submission" date="2020-05" db="EMBL/GenBank/DDBJ databases">
        <title>Parvularcula mediterraneae sp. nov., isolated from polypropylene straw from shallow seawater of the seashore of Laganas in Zakynthos island, Greece.</title>
        <authorList>
            <person name="Szabo I."/>
            <person name="Al-Omari J."/>
            <person name="Rado J."/>
            <person name="Szerdahelyi G.S."/>
        </authorList>
    </citation>
    <scope>NUCLEOTIDE SEQUENCE [LARGE SCALE GENOMIC DNA]</scope>
    <source>
        <strain evidence="2 3">ZS-1/3</strain>
    </source>
</reference>
<dbReference type="EMBL" id="JABFCX010000002">
    <property type="protein sequence ID" value="NNU15978.1"/>
    <property type="molecule type" value="Genomic_DNA"/>
</dbReference>
<dbReference type="CDD" id="cd05271">
    <property type="entry name" value="NDUFA9_like_SDR_a"/>
    <property type="match status" value="1"/>
</dbReference>
<name>A0A7Y3RKY4_9PROT</name>
<evidence type="ECO:0000259" key="1">
    <source>
        <dbReference type="Pfam" id="PF01370"/>
    </source>
</evidence>
<dbReference type="GO" id="GO:0044877">
    <property type="term" value="F:protein-containing complex binding"/>
    <property type="evidence" value="ECO:0007669"/>
    <property type="project" value="TreeGrafter"/>
</dbReference>
<dbReference type="RefSeq" id="WP_173197836.1">
    <property type="nucleotide sequence ID" value="NZ_JABFCX010000002.1"/>
</dbReference>
<keyword evidence="3" id="KW-1185">Reference proteome</keyword>
<evidence type="ECO:0000313" key="2">
    <source>
        <dbReference type="EMBL" id="NNU15978.1"/>
    </source>
</evidence>
<proteinExistence type="predicted"/>
<dbReference type="InterPro" id="IPR036291">
    <property type="entry name" value="NAD(P)-bd_dom_sf"/>
</dbReference>
<dbReference type="PANTHER" id="PTHR12126">
    <property type="entry name" value="NADH-UBIQUINONE OXIDOREDUCTASE 39 KDA SUBUNIT-RELATED"/>
    <property type="match status" value="1"/>
</dbReference>
<dbReference type="AlphaFoldDB" id="A0A7Y3RKY4"/>
<dbReference type="Gene3D" id="3.40.50.720">
    <property type="entry name" value="NAD(P)-binding Rossmann-like Domain"/>
    <property type="match status" value="1"/>
</dbReference>
<dbReference type="InterPro" id="IPR051207">
    <property type="entry name" value="ComplexI_NDUFA9_subunit"/>
</dbReference>
<accession>A0A7Y3RKY4</accession>
<dbReference type="Proteomes" id="UP000536835">
    <property type="component" value="Unassembled WGS sequence"/>
</dbReference>
<dbReference type="InterPro" id="IPR001509">
    <property type="entry name" value="Epimerase_deHydtase"/>
</dbReference>